<dbReference type="Proteomes" id="UP001519460">
    <property type="component" value="Unassembled WGS sequence"/>
</dbReference>
<feature type="compositionally biased region" description="Low complexity" evidence="4">
    <location>
        <begin position="56"/>
        <end position="66"/>
    </location>
</feature>
<evidence type="ECO:0000256" key="1">
    <source>
        <dbReference type="ARBA" id="ARBA00022614"/>
    </source>
</evidence>
<evidence type="ECO:0000256" key="4">
    <source>
        <dbReference type="SAM" id="MobiDB-lite"/>
    </source>
</evidence>
<dbReference type="SUPFAM" id="SSF52058">
    <property type="entry name" value="L domain-like"/>
    <property type="match status" value="1"/>
</dbReference>
<keyword evidence="2" id="KW-0677">Repeat</keyword>
<feature type="region of interest" description="Disordered" evidence="4">
    <location>
        <begin position="1"/>
        <end position="26"/>
    </location>
</feature>
<evidence type="ECO:0000313" key="6">
    <source>
        <dbReference type="Proteomes" id="UP001519460"/>
    </source>
</evidence>
<keyword evidence="6" id="KW-1185">Reference proteome</keyword>
<feature type="compositionally biased region" description="Polar residues" evidence="4">
    <location>
        <begin position="442"/>
        <end position="452"/>
    </location>
</feature>
<dbReference type="PANTHER" id="PTHR45973">
    <property type="entry name" value="PROTEIN PHOSPHATASE 1 REGULATORY SUBUNIT SDS22-RELATED"/>
    <property type="match status" value="1"/>
</dbReference>
<dbReference type="SMART" id="SM00365">
    <property type="entry name" value="LRR_SD22"/>
    <property type="match status" value="6"/>
</dbReference>
<dbReference type="FunFam" id="3.80.10.10:FF:000323">
    <property type="entry name" value="Leucine-rich repeat-containing protein 49 isoform 1"/>
    <property type="match status" value="1"/>
</dbReference>
<dbReference type="InterPro" id="IPR001611">
    <property type="entry name" value="Leu-rich_rpt"/>
</dbReference>
<feature type="non-terminal residue" evidence="5">
    <location>
        <position position="1"/>
    </location>
</feature>
<feature type="region of interest" description="Disordered" evidence="4">
    <location>
        <begin position="429"/>
        <end position="482"/>
    </location>
</feature>
<evidence type="ECO:0000256" key="3">
    <source>
        <dbReference type="SAM" id="Coils"/>
    </source>
</evidence>
<dbReference type="InterPro" id="IPR050576">
    <property type="entry name" value="Cilia_flagella_integrity"/>
</dbReference>
<evidence type="ECO:0008006" key="7">
    <source>
        <dbReference type="Google" id="ProtNLM"/>
    </source>
</evidence>
<evidence type="ECO:0000313" key="5">
    <source>
        <dbReference type="EMBL" id="KAK7486768.1"/>
    </source>
</evidence>
<dbReference type="AlphaFoldDB" id="A0ABD0KI66"/>
<protein>
    <recommendedName>
        <fullName evidence="7">Leucine-rich repeat-containing protein 49</fullName>
    </recommendedName>
</protein>
<dbReference type="PROSITE" id="PS51450">
    <property type="entry name" value="LRR"/>
    <property type="match status" value="7"/>
</dbReference>
<feature type="compositionally biased region" description="Basic and acidic residues" evidence="4">
    <location>
        <begin position="453"/>
        <end position="473"/>
    </location>
</feature>
<sequence length="821" mass="91990">ERDRQGRVAQGRGLLSTKRSDSWRGSKRLAHLVAEKIPIHYRAAGKKPPVPPTGNPPDFGSDTASAADDDDGSQSRDSRSATLKMQKAAAFLPGDRVIFAESPSAPGVPVVYRTPEERASNPDRLNLDRRKLTVCPILEGEDQLRLLNYQHNAITRIQHLSTLRRLIFLDLYDNQIDQISGLSSLKSLRVLMLGKNKIKKIENLDALLKLDVLDLHGNQISKVENLNHLGELRVLNLAGNQITHVDNLSGIDALAELNLRRNKIRTVTDVDTLPNLQRLFLSFNDISSFEDVQCLGDSSSLSEICLDGNPIAQDPSYKQIVLRNMQQLKQLDMRRVTEEERRLALVMARKEEEKRREMNKVAILKEKRRLAINNAKRQWETMQGSLISKTGKLVKGGDLYANHVGSLPSAADMFSSPFQQDDYTELVSVTSSDKRASRPGSAHSSVTDLSQESSREPERPRTAQRRVDPRSTPKETMIFGSDNSGEGLNMVAELEDDTLNLYGTMALGAFDRNWGLQAAGAVTTIVFKFIDFDEICKHLHKVRSRFPSTQCLVFANTNVHSLQQISALSTVRSLDSLTIALDGNPVTKFTLWRLFTVFRLAHFTLRKINDVEVSSSDIVNAERLFGPLAHIVTGQLPQFRLNSVVGETRRKHVAANAEEKARKGEGKGDKAHVEQPGRAALTYVPPDVRASKQETSNKRDFTRSFLNELTKEAVFADRKRVELERVWPSMFYNLVQSAVTQMVDASSYAKSALDSVDNRCLTGRLRVCFCVCKLEDRCFSTTVTIYSTALVDVQPDSSTVLEIQFETKTVMIEGKQGWYWV</sequence>
<dbReference type="Gene3D" id="3.80.10.10">
    <property type="entry name" value="Ribonuclease Inhibitor"/>
    <property type="match status" value="3"/>
</dbReference>
<keyword evidence="1" id="KW-0433">Leucine-rich repeat</keyword>
<dbReference type="SMART" id="SM00369">
    <property type="entry name" value="LRR_TYP"/>
    <property type="match status" value="4"/>
</dbReference>
<reference evidence="5 6" key="1">
    <citation type="journal article" date="2023" name="Sci. Data">
        <title>Genome assembly of the Korean intertidal mud-creeper Batillaria attramentaria.</title>
        <authorList>
            <person name="Patra A.K."/>
            <person name="Ho P.T."/>
            <person name="Jun S."/>
            <person name="Lee S.J."/>
            <person name="Kim Y."/>
            <person name="Won Y.J."/>
        </authorList>
    </citation>
    <scope>NUCLEOTIDE SEQUENCE [LARGE SCALE GENOMIC DNA]</scope>
    <source>
        <strain evidence="5">Wonlab-2016</strain>
    </source>
</reference>
<gene>
    <name evidence="5" type="ORF">BaRGS_00021915</name>
</gene>
<evidence type="ECO:0000256" key="2">
    <source>
        <dbReference type="ARBA" id="ARBA00022737"/>
    </source>
</evidence>
<dbReference type="Pfam" id="PF14580">
    <property type="entry name" value="LRR_9"/>
    <property type="match status" value="1"/>
</dbReference>
<dbReference type="InterPro" id="IPR032675">
    <property type="entry name" value="LRR_dom_sf"/>
</dbReference>
<comment type="caution">
    <text evidence="5">The sequence shown here is derived from an EMBL/GenBank/DDBJ whole genome shotgun (WGS) entry which is preliminary data.</text>
</comment>
<dbReference type="PANTHER" id="PTHR45973:SF8">
    <property type="entry name" value="LEUCINE-RICH REPEAT-CONTAINING PROTEIN 49"/>
    <property type="match status" value="1"/>
</dbReference>
<keyword evidence="3" id="KW-0175">Coiled coil</keyword>
<organism evidence="5 6">
    <name type="scientific">Batillaria attramentaria</name>
    <dbReference type="NCBI Taxonomy" id="370345"/>
    <lineage>
        <taxon>Eukaryota</taxon>
        <taxon>Metazoa</taxon>
        <taxon>Spiralia</taxon>
        <taxon>Lophotrochozoa</taxon>
        <taxon>Mollusca</taxon>
        <taxon>Gastropoda</taxon>
        <taxon>Caenogastropoda</taxon>
        <taxon>Sorbeoconcha</taxon>
        <taxon>Cerithioidea</taxon>
        <taxon>Batillariidae</taxon>
        <taxon>Batillaria</taxon>
    </lineage>
</organism>
<name>A0ABD0KI66_9CAEN</name>
<dbReference type="InterPro" id="IPR003591">
    <property type="entry name" value="Leu-rich_rpt_typical-subtyp"/>
</dbReference>
<feature type="region of interest" description="Disordered" evidence="4">
    <location>
        <begin position="40"/>
        <end position="82"/>
    </location>
</feature>
<accession>A0ABD0KI66</accession>
<dbReference type="EMBL" id="JACVVK020000173">
    <property type="protein sequence ID" value="KAK7486768.1"/>
    <property type="molecule type" value="Genomic_DNA"/>
</dbReference>
<feature type="coiled-coil region" evidence="3">
    <location>
        <begin position="336"/>
        <end position="367"/>
    </location>
</feature>
<proteinExistence type="predicted"/>